<accession>A0A497Y347</accession>
<gene>
    <name evidence="2" type="ORF">BCL90_1703</name>
    <name evidence="3" type="ORF">E3V97_08470</name>
</gene>
<keyword evidence="5" id="KW-1185">Reference proteome</keyword>
<organism evidence="2 4">
    <name type="scientific">Pedobacter alluvionis</name>
    <dbReference type="NCBI Taxonomy" id="475253"/>
    <lineage>
        <taxon>Bacteria</taxon>
        <taxon>Pseudomonadati</taxon>
        <taxon>Bacteroidota</taxon>
        <taxon>Sphingobacteriia</taxon>
        <taxon>Sphingobacteriales</taxon>
        <taxon>Sphingobacteriaceae</taxon>
        <taxon>Pedobacter</taxon>
    </lineage>
</organism>
<dbReference type="OrthoDB" id="9798990at2"/>
<protein>
    <submittedName>
        <fullName evidence="2">PIN domain nuclease of toxin-antitoxin system</fullName>
    </submittedName>
    <submittedName>
        <fullName evidence="3">Type II toxin-antitoxin system VapC family toxin</fullName>
    </submittedName>
</protein>
<feature type="domain" description="PIN" evidence="1">
    <location>
        <begin position="3"/>
        <end position="123"/>
    </location>
</feature>
<comment type="caution">
    <text evidence="2">The sequence shown here is derived from an EMBL/GenBank/DDBJ whole genome shotgun (WGS) entry which is preliminary data.</text>
</comment>
<evidence type="ECO:0000313" key="5">
    <source>
        <dbReference type="Proteomes" id="UP000297429"/>
    </source>
</evidence>
<dbReference type="PANTHER" id="PTHR36173:SF2">
    <property type="entry name" value="RIBONUCLEASE VAPC16"/>
    <property type="match status" value="1"/>
</dbReference>
<dbReference type="InterPro" id="IPR029060">
    <property type="entry name" value="PIN-like_dom_sf"/>
</dbReference>
<sequence>MIYLLDTHVFLWTIIDTKRLSEKALSVIENSENTIFVSAISLWEISLKYALGKLNLIGLEPNELIGQAKALGFELIPILPESAASHYKLNADWHRDPFDRMLIWQAIQKNIILISKDENINKYQSVGLKVVW</sequence>
<reference evidence="2 4" key="1">
    <citation type="submission" date="2018-10" db="EMBL/GenBank/DDBJ databases">
        <title>Genomic Encyclopedia of Archaeal and Bacterial Type Strains, Phase II (KMG-II): from individual species to whole genera.</title>
        <authorList>
            <person name="Goeker M."/>
        </authorList>
    </citation>
    <scope>NUCLEOTIDE SEQUENCE [LARGE SCALE GENOMIC DNA]</scope>
    <source>
        <strain evidence="2 4">DSM 19624</strain>
    </source>
</reference>
<dbReference type="Proteomes" id="UP000297429">
    <property type="component" value="Unassembled WGS sequence"/>
</dbReference>
<dbReference type="EMBL" id="SOPX01000001">
    <property type="protein sequence ID" value="TFB34063.1"/>
    <property type="molecule type" value="Genomic_DNA"/>
</dbReference>
<proteinExistence type="predicted"/>
<dbReference type="SUPFAM" id="SSF88723">
    <property type="entry name" value="PIN domain-like"/>
    <property type="match status" value="1"/>
</dbReference>
<evidence type="ECO:0000259" key="1">
    <source>
        <dbReference type="Pfam" id="PF01850"/>
    </source>
</evidence>
<dbReference type="Pfam" id="PF01850">
    <property type="entry name" value="PIN"/>
    <property type="match status" value="1"/>
</dbReference>
<dbReference type="PANTHER" id="PTHR36173">
    <property type="entry name" value="RIBONUCLEASE VAPC16-RELATED"/>
    <property type="match status" value="1"/>
</dbReference>
<dbReference type="InterPro" id="IPR041705">
    <property type="entry name" value="PIN_Sll0205"/>
</dbReference>
<dbReference type="CDD" id="cd09872">
    <property type="entry name" value="PIN_Sll0205-like"/>
    <property type="match status" value="1"/>
</dbReference>
<evidence type="ECO:0000313" key="4">
    <source>
        <dbReference type="Proteomes" id="UP000273898"/>
    </source>
</evidence>
<dbReference type="Proteomes" id="UP000273898">
    <property type="component" value="Unassembled WGS sequence"/>
</dbReference>
<evidence type="ECO:0000313" key="3">
    <source>
        <dbReference type="EMBL" id="TFB34063.1"/>
    </source>
</evidence>
<dbReference type="EMBL" id="RCCK01000011">
    <property type="protein sequence ID" value="RLJ76660.1"/>
    <property type="molecule type" value="Genomic_DNA"/>
</dbReference>
<dbReference type="Gene3D" id="3.40.50.1010">
    <property type="entry name" value="5'-nuclease"/>
    <property type="match status" value="1"/>
</dbReference>
<reference evidence="3 5" key="2">
    <citation type="submission" date="2019-03" db="EMBL/GenBank/DDBJ databases">
        <authorList>
            <person name="He R.-H."/>
        </authorList>
    </citation>
    <scope>NUCLEOTIDE SEQUENCE [LARGE SCALE GENOMIC DNA]</scope>
    <source>
        <strain evidence="3 5">DSM 19624</strain>
    </source>
</reference>
<dbReference type="RefSeq" id="WP_121283535.1">
    <property type="nucleotide sequence ID" value="NZ_RCCK01000011.1"/>
</dbReference>
<dbReference type="AlphaFoldDB" id="A0A497Y347"/>
<evidence type="ECO:0000313" key="2">
    <source>
        <dbReference type="EMBL" id="RLJ76660.1"/>
    </source>
</evidence>
<dbReference type="InterPro" id="IPR052919">
    <property type="entry name" value="TA_system_RNase"/>
</dbReference>
<dbReference type="InterPro" id="IPR002716">
    <property type="entry name" value="PIN_dom"/>
</dbReference>
<name>A0A497Y347_9SPHI</name>